<dbReference type="AlphaFoldDB" id="A0A1D2MEU7"/>
<feature type="non-terminal residue" evidence="2">
    <location>
        <position position="1"/>
    </location>
</feature>
<evidence type="ECO:0000313" key="2">
    <source>
        <dbReference type="EMBL" id="ODM91518.1"/>
    </source>
</evidence>
<dbReference type="SUPFAM" id="SSF48726">
    <property type="entry name" value="Immunoglobulin"/>
    <property type="match status" value="1"/>
</dbReference>
<evidence type="ECO:0000259" key="1">
    <source>
        <dbReference type="PROSITE" id="PS50835"/>
    </source>
</evidence>
<dbReference type="GO" id="GO:0032589">
    <property type="term" value="C:neuron projection membrane"/>
    <property type="evidence" value="ECO:0007669"/>
    <property type="project" value="TreeGrafter"/>
</dbReference>
<sequence length="275" mass="31639">ISWMKRDEKNNLKLLTYGLVTYSSDARQSLHFESPNDWQLRLTAVQRSDAGSYQCQMSTHPPRILHYTLNVARINKTQARQVKKREQRRNYNDAILFAISDSEFCWQNGRRRMGKAHQLNDGDRLNCVSKENGFTSGFYGFQGGCFEAILFCMFTSSFPPFYPSKSFPGRSKSRFLSVLRITFKVLRHFETASKFWESSYCSNVAIIIIFPPPTCINADNISNNTCVTSGGENVAFRSTPVAQQDSQRSPLWTNKKVRNAHIQVSFCTTFEWKTE</sequence>
<dbReference type="PANTHER" id="PTHR23279:SF3">
    <property type="entry name" value="DEFECTIVE PROBOSCIS EXTENSION RESPONSE 18"/>
    <property type="match status" value="1"/>
</dbReference>
<dbReference type="Proteomes" id="UP000094527">
    <property type="component" value="Unassembled WGS sequence"/>
</dbReference>
<dbReference type="GO" id="GO:0050808">
    <property type="term" value="P:synapse organization"/>
    <property type="evidence" value="ECO:0007669"/>
    <property type="project" value="TreeGrafter"/>
</dbReference>
<protein>
    <recommendedName>
        <fullName evidence="1">Ig-like domain-containing protein</fullName>
    </recommendedName>
</protein>
<dbReference type="PROSITE" id="PS50835">
    <property type="entry name" value="IG_LIKE"/>
    <property type="match status" value="1"/>
</dbReference>
<dbReference type="InterPro" id="IPR037448">
    <property type="entry name" value="Zig-8"/>
</dbReference>
<dbReference type="OrthoDB" id="6127080at2759"/>
<keyword evidence="3" id="KW-1185">Reference proteome</keyword>
<comment type="caution">
    <text evidence="2">The sequence shown here is derived from an EMBL/GenBank/DDBJ whole genome shotgun (WGS) entry which is preliminary data.</text>
</comment>
<evidence type="ECO:0000313" key="3">
    <source>
        <dbReference type="Proteomes" id="UP000094527"/>
    </source>
</evidence>
<reference evidence="2 3" key="1">
    <citation type="journal article" date="2016" name="Genome Biol. Evol.">
        <title>Gene Family Evolution Reflects Adaptation to Soil Environmental Stressors in the Genome of the Collembolan Orchesella cincta.</title>
        <authorList>
            <person name="Faddeeva-Vakhrusheva A."/>
            <person name="Derks M.F."/>
            <person name="Anvar S.Y."/>
            <person name="Agamennone V."/>
            <person name="Suring W."/>
            <person name="Smit S."/>
            <person name="van Straalen N.M."/>
            <person name="Roelofs D."/>
        </authorList>
    </citation>
    <scope>NUCLEOTIDE SEQUENCE [LARGE SCALE GENOMIC DNA]</scope>
    <source>
        <tissue evidence="2">Mixed pool</tissue>
    </source>
</reference>
<dbReference type="InterPro" id="IPR013783">
    <property type="entry name" value="Ig-like_fold"/>
</dbReference>
<accession>A0A1D2MEU7</accession>
<dbReference type="InterPro" id="IPR036179">
    <property type="entry name" value="Ig-like_dom_sf"/>
</dbReference>
<name>A0A1D2MEU7_ORCCI</name>
<organism evidence="2 3">
    <name type="scientific">Orchesella cincta</name>
    <name type="common">Springtail</name>
    <name type="synonym">Podura cincta</name>
    <dbReference type="NCBI Taxonomy" id="48709"/>
    <lineage>
        <taxon>Eukaryota</taxon>
        <taxon>Metazoa</taxon>
        <taxon>Ecdysozoa</taxon>
        <taxon>Arthropoda</taxon>
        <taxon>Hexapoda</taxon>
        <taxon>Collembola</taxon>
        <taxon>Entomobryomorpha</taxon>
        <taxon>Entomobryoidea</taxon>
        <taxon>Orchesellidae</taxon>
        <taxon>Orchesellinae</taxon>
        <taxon>Orchesella</taxon>
    </lineage>
</organism>
<dbReference type="PANTHER" id="PTHR23279">
    <property type="entry name" value="DEFECTIVE PROBOSCIS EXTENSION RESPONSE DPR -RELATED"/>
    <property type="match status" value="1"/>
</dbReference>
<dbReference type="STRING" id="48709.A0A1D2MEU7"/>
<gene>
    <name evidence="2" type="ORF">Ocin01_15165</name>
</gene>
<proteinExistence type="predicted"/>
<feature type="domain" description="Ig-like" evidence="1">
    <location>
        <begin position="1"/>
        <end position="58"/>
    </location>
</feature>
<dbReference type="Gene3D" id="2.60.40.10">
    <property type="entry name" value="Immunoglobulins"/>
    <property type="match status" value="1"/>
</dbReference>
<dbReference type="EMBL" id="LJIJ01001525">
    <property type="protein sequence ID" value="ODM91518.1"/>
    <property type="molecule type" value="Genomic_DNA"/>
</dbReference>
<dbReference type="InterPro" id="IPR007110">
    <property type="entry name" value="Ig-like_dom"/>
</dbReference>